<evidence type="ECO:0000313" key="1">
    <source>
        <dbReference type="EMBL" id="CAH2403865.1"/>
    </source>
</evidence>
<evidence type="ECO:0000313" key="2">
    <source>
        <dbReference type="Proteomes" id="UP001153050"/>
    </source>
</evidence>
<dbReference type="Proteomes" id="UP001153050">
    <property type="component" value="Unassembled WGS sequence"/>
</dbReference>
<sequence length="99" mass="11085">MPAAGKMASSIECLVDDVKPQLGPRFAARVQYEPNPKNLDWDYIVARTDHIKREEALLKQRGLSSTRSQALRATCRALLAFARPGAHADVPILMPLWSW</sequence>
<organism evidence="1 2">
    <name type="scientific">Mesorhizobium escarrei</name>
    <dbReference type="NCBI Taxonomy" id="666018"/>
    <lineage>
        <taxon>Bacteria</taxon>
        <taxon>Pseudomonadati</taxon>
        <taxon>Pseudomonadota</taxon>
        <taxon>Alphaproteobacteria</taxon>
        <taxon>Hyphomicrobiales</taxon>
        <taxon>Phyllobacteriaceae</taxon>
        <taxon>Mesorhizobium</taxon>
    </lineage>
</organism>
<comment type="caution">
    <text evidence="1">The sequence shown here is derived from an EMBL/GenBank/DDBJ whole genome shotgun (WGS) entry which is preliminary data.</text>
</comment>
<protein>
    <submittedName>
        <fullName evidence="1">Uncharacterized protein</fullName>
    </submittedName>
</protein>
<gene>
    <name evidence="1" type="ORF">MES5069_40137</name>
</gene>
<reference evidence="1 2" key="1">
    <citation type="submission" date="2022-03" db="EMBL/GenBank/DDBJ databases">
        <authorList>
            <person name="Brunel B."/>
        </authorList>
    </citation>
    <scope>NUCLEOTIDE SEQUENCE [LARGE SCALE GENOMIC DNA]</scope>
    <source>
        <strain evidence="1">STM5069sample</strain>
    </source>
</reference>
<keyword evidence="2" id="KW-1185">Reference proteome</keyword>
<name>A0ABM9E461_9HYPH</name>
<proteinExistence type="predicted"/>
<accession>A0ABM9E461</accession>
<dbReference type="EMBL" id="CAKXZT010000135">
    <property type="protein sequence ID" value="CAH2403865.1"/>
    <property type="molecule type" value="Genomic_DNA"/>
</dbReference>